<dbReference type="Gene3D" id="3.40.50.720">
    <property type="entry name" value="NAD(P)-binding Rossmann-like Domain"/>
    <property type="match status" value="2"/>
</dbReference>
<comment type="similarity">
    <text evidence="1">Belongs to the NAD(P)-dependent epimerase/dehydratase family.</text>
</comment>
<evidence type="ECO:0000256" key="1">
    <source>
        <dbReference type="ARBA" id="ARBA00007637"/>
    </source>
</evidence>
<feature type="non-terminal residue" evidence="3">
    <location>
        <position position="246"/>
    </location>
</feature>
<dbReference type="PANTHER" id="PTHR43000">
    <property type="entry name" value="DTDP-D-GLUCOSE 4,6-DEHYDRATASE-RELATED"/>
    <property type="match status" value="1"/>
</dbReference>
<reference evidence="3" key="1">
    <citation type="journal article" date="2014" name="Front. Microbiol.">
        <title>High frequency of phylogenetically diverse reductive dehalogenase-homologous genes in deep subseafloor sedimentary metagenomes.</title>
        <authorList>
            <person name="Kawai M."/>
            <person name="Futagami T."/>
            <person name="Toyoda A."/>
            <person name="Takaki Y."/>
            <person name="Nishi S."/>
            <person name="Hori S."/>
            <person name="Arai W."/>
            <person name="Tsubouchi T."/>
            <person name="Morono Y."/>
            <person name="Uchiyama I."/>
            <person name="Ito T."/>
            <person name="Fujiyama A."/>
            <person name="Inagaki F."/>
            <person name="Takami H."/>
        </authorList>
    </citation>
    <scope>NUCLEOTIDE SEQUENCE</scope>
    <source>
        <strain evidence="3">Expedition CK06-06</strain>
    </source>
</reference>
<dbReference type="AlphaFoldDB" id="X0XZK3"/>
<accession>X0XZK3</accession>
<gene>
    <name evidence="3" type="ORF">S01H1_69562</name>
</gene>
<feature type="domain" description="NAD-dependent epimerase/dehydratase" evidence="2">
    <location>
        <begin position="5"/>
        <end position="198"/>
    </location>
</feature>
<evidence type="ECO:0000313" key="3">
    <source>
        <dbReference type="EMBL" id="GAG40582.1"/>
    </source>
</evidence>
<dbReference type="Pfam" id="PF01370">
    <property type="entry name" value="Epimerase"/>
    <property type="match status" value="1"/>
</dbReference>
<feature type="non-terminal residue" evidence="3">
    <location>
        <position position="1"/>
    </location>
</feature>
<proteinExistence type="inferred from homology"/>
<dbReference type="SUPFAM" id="SSF51735">
    <property type="entry name" value="NAD(P)-binding Rossmann-fold domains"/>
    <property type="match status" value="1"/>
</dbReference>
<sequence length="246" mass="27231">RGLGVVAFDRYNIPGQFPYDVERFVGDIRDYEAVQEAVNKVDYVVNLAGILGTQETIRKPIPSIQTNIVGTLNVLEAMVPNAFHEVQGVQIGVGNYWMNNSYSITKSTAIRFCKMYNKENGTKMGMVRALNAYGRNQKHKPVRKIIPTFVVKALRGEDIEVYGDGEQIMDMVHVTDVAKVLLDVATGDNVDYQRVYEAGTGRKTTVNWIAEQVIKAAGTKSQLVHIPMRPGEPKGSVVLGDPSTLD</sequence>
<protein>
    <recommendedName>
        <fullName evidence="2">NAD-dependent epimerase/dehydratase domain-containing protein</fullName>
    </recommendedName>
</protein>
<evidence type="ECO:0000259" key="2">
    <source>
        <dbReference type="Pfam" id="PF01370"/>
    </source>
</evidence>
<dbReference type="InterPro" id="IPR001509">
    <property type="entry name" value="Epimerase_deHydtase"/>
</dbReference>
<organism evidence="3">
    <name type="scientific">marine sediment metagenome</name>
    <dbReference type="NCBI Taxonomy" id="412755"/>
    <lineage>
        <taxon>unclassified sequences</taxon>
        <taxon>metagenomes</taxon>
        <taxon>ecological metagenomes</taxon>
    </lineage>
</organism>
<comment type="caution">
    <text evidence="3">The sequence shown here is derived from an EMBL/GenBank/DDBJ whole genome shotgun (WGS) entry which is preliminary data.</text>
</comment>
<name>X0XZK3_9ZZZZ</name>
<dbReference type="EMBL" id="BARS01046198">
    <property type="protein sequence ID" value="GAG40582.1"/>
    <property type="molecule type" value="Genomic_DNA"/>
</dbReference>
<dbReference type="InterPro" id="IPR036291">
    <property type="entry name" value="NAD(P)-bd_dom_sf"/>
</dbReference>